<gene>
    <name evidence="3" type="ORF">G3T16_18260</name>
</gene>
<evidence type="ECO:0000256" key="1">
    <source>
        <dbReference type="SAM" id="MobiDB-lite"/>
    </source>
</evidence>
<feature type="region of interest" description="Disordered" evidence="1">
    <location>
        <begin position="858"/>
        <end position="879"/>
    </location>
</feature>
<evidence type="ECO:0000259" key="2">
    <source>
        <dbReference type="Pfam" id="PF12705"/>
    </source>
</evidence>
<name>A0A6C0U4X3_9GAMM</name>
<keyword evidence="4" id="KW-1185">Reference proteome</keyword>
<dbReference type="EMBL" id="CP048711">
    <property type="protein sequence ID" value="QIB67046.1"/>
    <property type="molecule type" value="Genomic_DNA"/>
</dbReference>
<evidence type="ECO:0000313" key="3">
    <source>
        <dbReference type="EMBL" id="QIB67046.1"/>
    </source>
</evidence>
<evidence type="ECO:0000313" key="4">
    <source>
        <dbReference type="Proteomes" id="UP000477680"/>
    </source>
</evidence>
<dbReference type="RefSeq" id="WP_163496474.1">
    <property type="nucleotide sequence ID" value="NZ_CP048711.1"/>
</dbReference>
<feature type="domain" description="PD-(D/E)XK endonuclease-like" evidence="2">
    <location>
        <begin position="609"/>
        <end position="806"/>
    </location>
</feature>
<reference evidence="3 4" key="1">
    <citation type="submission" date="2020-02" db="EMBL/GenBank/DDBJ databases">
        <title>Genome sequencing for Kineobactrum sp. M2.</title>
        <authorList>
            <person name="Park S.-J."/>
        </authorList>
    </citation>
    <scope>NUCLEOTIDE SEQUENCE [LARGE SCALE GENOMIC DNA]</scope>
    <source>
        <strain evidence="3 4">M2</strain>
    </source>
</reference>
<dbReference type="Proteomes" id="UP000477680">
    <property type="component" value="Chromosome"/>
</dbReference>
<dbReference type="AlphaFoldDB" id="A0A6C0U4X3"/>
<sequence length="896" mass="98421">MPTAVGTIDVSLALKGDAATPERPADSLGLVHTGPRGLLQLLETRLGIPAAETPFSSRLIQYLACIDETDRGGQFYQASWEADPFAVARSLLQWRDHWYEAGWSGHFPPAAPPRLTAMAAIETLARERVAAGTGQRLQRVIALLPEHPVALRRITLADRLEDFPPLWQQLLTTLELPLEHTAAPQPAAVEGSDLHRVQQYLLAPGPAPLNLRGDGSLLALQADAPAASAPLIAALTARQLATSGNAGPAILAEQRGDLLDEALEAIGAPRLGFGASSVWRPLFQLLPLACELLWEPLNARALFQFLSHPVAPIPARQRERLTQTAAAIPGIGSEQWQQAVAACLEQEEPAQRTRHAENIRYWLEPERFPPEQGADTATLERRAQRLASWLGAAQEASSDEALRSLYTIAINQAVEFERALQRLQRHGRDRLNRDQVLRLIDDVRGSGCDVTDRGAELGPGPGRALAASHAGAFREPVEQVIWWDCQASGRVRRWPWSRAERSALAAHGVQLHSEAAQLQWQARAQLRPLLCARQQCLLVLHDDAERPHPVWDLLQSLSRNLPVLDAADPATAARLELPQQALSARSLPARSRWWQLPLGNAIAPRETESYSSLEACLHSPYQWVLRYSARIRSGSLVTLSDGSLLKGRLAHRLFELFFAAQPDIAQIAPQAIAAWVQRQLPALLQQEGALLLEAGRQAEAERFGSQLQEALQVLVEQLQQAGVTRVAMELPQQGQFAGGTLTGTIDLLATTADGREAIVDIKWGGRRYRRDSLLAGSYLQLATYAQLRLAAGAGQTPLLSYFIVSDAHMLNLDHGFFPEAERIIPDTQEGPARFWQRVEASWRWRRAQLDRGLIEVTVAGTEPGPESDPGDEGLPMPASSDRFNEYLVLTGWEPNA</sequence>
<protein>
    <submittedName>
        <fullName evidence="3">PD-(D/E)XK nuclease family protein</fullName>
    </submittedName>
</protein>
<dbReference type="KEGG" id="kim:G3T16_18260"/>
<organism evidence="3 4">
    <name type="scientific">Kineobactrum salinum</name>
    <dbReference type="NCBI Taxonomy" id="2708301"/>
    <lineage>
        <taxon>Bacteria</taxon>
        <taxon>Pseudomonadati</taxon>
        <taxon>Pseudomonadota</taxon>
        <taxon>Gammaproteobacteria</taxon>
        <taxon>Cellvibrionales</taxon>
        <taxon>Halieaceae</taxon>
        <taxon>Kineobactrum</taxon>
    </lineage>
</organism>
<dbReference type="Pfam" id="PF12705">
    <property type="entry name" value="PDDEXK_1"/>
    <property type="match status" value="1"/>
</dbReference>
<proteinExistence type="predicted"/>
<accession>A0A6C0U4X3</accession>
<dbReference type="InterPro" id="IPR038726">
    <property type="entry name" value="PDDEXK_AddAB-type"/>
</dbReference>